<evidence type="ECO:0000313" key="4">
    <source>
        <dbReference type="Proteomes" id="UP001165092"/>
    </source>
</evidence>
<keyword evidence="1" id="KW-0812">Transmembrane</keyword>
<feature type="signal peptide" evidence="2">
    <location>
        <begin position="1"/>
        <end position="34"/>
    </location>
</feature>
<name>A0A9W6P4V7_9ACTN</name>
<feature type="transmembrane region" description="Helical" evidence="1">
    <location>
        <begin position="219"/>
        <end position="242"/>
    </location>
</feature>
<organism evidence="3 4">
    <name type="scientific">Nocardiopsis ansamitocini</name>
    <dbReference type="NCBI Taxonomy" id="1670832"/>
    <lineage>
        <taxon>Bacteria</taxon>
        <taxon>Bacillati</taxon>
        <taxon>Actinomycetota</taxon>
        <taxon>Actinomycetes</taxon>
        <taxon>Streptosporangiales</taxon>
        <taxon>Nocardiopsidaceae</taxon>
        <taxon>Nocardiopsis</taxon>
    </lineage>
</organism>
<keyword evidence="1" id="KW-1133">Transmembrane helix</keyword>
<dbReference type="Proteomes" id="UP001165092">
    <property type="component" value="Unassembled WGS sequence"/>
</dbReference>
<accession>A0A9W6P4V7</accession>
<sequence length="258" mass="25597">MIQRVRCRPRLIARTTVLLLGAAVLVAGGPAASAATSSGGSVTVGPKGIDLSGLEEITVSDIAPGYRELWSVRVVNDRSEAVTLGVRLGDLVDDDNGCSEPEAREDTTCGAGEGELGSYLEFAFGDADAQPSATVLAEAAEGAGEAVTVPAGGEADVVLGLHLPAGTGNIVQTDSVSFSLTWRAEAVPGGGGAVVENDVQVYSSAAGNGAGPGLPVSGAALFAFMGLAVALIAAGALLVLYVRDVAAGGRGVEAPAPR</sequence>
<keyword evidence="4" id="KW-1185">Reference proteome</keyword>
<evidence type="ECO:0000256" key="1">
    <source>
        <dbReference type="SAM" id="Phobius"/>
    </source>
</evidence>
<comment type="caution">
    <text evidence="3">The sequence shown here is derived from an EMBL/GenBank/DDBJ whole genome shotgun (WGS) entry which is preliminary data.</text>
</comment>
<reference evidence="3" key="1">
    <citation type="submission" date="2023-02" db="EMBL/GenBank/DDBJ databases">
        <title>Nocardiopsis ansamitocini NBRC 112285.</title>
        <authorList>
            <person name="Ichikawa N."/>
            <person name="Sato H."/>
            <person name="Tonouchi N."/>
        </authorList>
    </citation>
    <scope>NUCLEOTIDE SEQUENCE</scope>
    <source>
        <strain evidence="3">NBRC 112285</strain>
    </source>
</reference>
<evidence type="ECO:0000313" key="3">
    <source>
        <dbReference type="EMBL" id="GLU47142.1"/>
    </source>
</evidence>
<keyword evidence="2" id="KW-0732">Signal</keyword>
<dbReference type="RefSeq" id="WP_285758143.1">
    <property type="nucleotide sequence ID" value="NZ_BSQG01000002.1"/>
</dbReference>
<dbReference type="AlphaFoldDB" id="A0A9W6P4V7"/>
<proteinExistence type="predicted"/>
<evidence type="ECO:0000256" key="2">
    <source>
        <dbReference type="SAM" id="SignalP"/>
    </source>
</evidence>
<gene>
    <name evidence="3" type="ORF">Nans01_14930</name>
</gene>
<feature type="chain" id="PRO_5040938943" evidence="2">
    <location>
        <begin position="35"/>
        <end position="258"/>
    </location>
</feature>
<dbReference type="EMBL" id="BSQG01000002">
    <property type="protein sequence ID" value="GLU47142.1"/>
    <property type="molecule type" value="Genomic_DNA"/>
</dbReference>
<keyword evidence="1" id="KW-0472">Membrane</keyword>
<protein>
    <submittedName>
        <fullName evidence="3">Uncharacterized protein</fullName>
    </submittedName>
</protein>